<feature type="transmembrane region" description="Helical" evidence="1">
    <location>
        <begin position="29"/>
        <end position="51"/>
    </location>
</feature>
<dbReference type="EMBL" id="KN839288">
    <property type="protein sequence ID" value="KIJ90100.1"/>
    <property type="molecule type" value="Genomic_DNA"/>
</dbReference>
<keyword evidence="1" id="KW-0812">Transmembrane</keyword>
<accession>A0A0C9WL95</accession>
<dbReference type="STRING" id="1095629.A0A0C9WL95"/>
<keyword evidence="1" id="KW-1133">Transmembrane helix</keyword>
<protein>
    <submittedName>
        <fullName evidence="2">Uncharacterized protein</fullName>
    </submittedName>
</protein>
<proteinExistence type="predicted"/>
<evidence type="ECO:0000313" key="2">
    <source>
        <dbReference type="EMBL" id="KIJ90100.1"/>
    </source>
</evidence>
<dbReference type="Proteomes" id="UP000054477">
    <property type="component" value="Unassembled WGS sequence"/>
</dbReference>
<feature type="transmembrane region" description="Helical" evidence="1">
    <location>
        <begin position="88"/>
        <end position="107"/>
    </location>
</feature>
<reference evidence="3" key="2">
    <citation type="submission" date="2015-01" db="EMBL/GenBank/DDBJ databases">
        <title>Evolutionary Origins and Diversification of the Mycorrhizal Mutualists.</title>
        <authorList>
            <consortium name="DOE Joint Genome Institute"/>
            <consortium name="Mycorrhizal Genomics Consortium"/>
            <person name="Kohler A."/>
            <person name="Kuo A."/>
            <person name="Nagy L.G."/>
            <person name="Floudas D."/>
            <person name="Copeland A."/>
            <person name="Barry K.W."/>
            <person name="Cichocki N."/>
            <person name="Veneault-Fourrey C."/>
            <person name="LaButti K."/>
            <person name="Lindquist E.A."/>
            <person name="Lipzen A."/>
            <person name="Lundell T."/>
            <person name="Morin E."/>
            <person name="Murat C."/>
            <person name="Riley R."/>
            <person name="Ohm R."/>
            <person name="Sun H."/>
            <person name="Tunlid A."/>
            <person name="Henrissat B."/>
            <person name="Grigoriev I.V."/>
            <person name="Hibbett D.S."/>
            <person name="Martin F."/>
        </authorList>
    </citation>
    <scope>NUCLEOTIDE SEQUENCE [LARGE SCALE GENOMIC DNA]</scope>
    <source>
        <strain evidence="3">LaAM-08-1</strain>
    </source>
</reference>
<keyword evidence="1" id="KW-0472">Membrane</keyword>
<dbReference type="AlphaFoldDB" id="A0A0C9WL95"/>
<evidence type="ECO:0000313" key="3">
    <source>
        <dbReference type="Proteomes" id="UP000054477"/>
    </source>
</evidence>
<keyword evidence="3" id="KW-1185">Reference proteome</keyword>
<evidence type="ECO:0000256" key="1">
    <source>
        <dbReference type="SAM" id="Phobius"/>
    </source>
</evidence>
<sequence>MSYQCRPQRADIPYDSKLLSRKMHRLGNLAHLPSALTPLLSIGLSVASLALPPPGTTSQTNISSTSVRGPRGALHVHVLPLFKGGGLSEYQCFVLDVALLLFLSYSIEDLNILVKRHTSRGATLPVQGPLYSRA</sequence>
<name>A0A0C9WL95_9AGAR</name>
<reference evidence="2 3" key="1">
    <citation type="submission" date="2014-04" db="EMBL/GenBank/DDBJ databases">
        <authorList>
            <consortium name="DOE Joint Genome Institute"/>
            <person name="Kuo A."/>
            <person name="Kohler A."/>
            <person name="Nagy L.G."/>
            <person name="Floudas D."/>
            <person name="Copeland A."/>
            <person name="Barry K.W."/>
            <person name="Cichocki N."/>
            <person name="Veneault-Fourrey C."/>
            <person name="LaButti K."/>
            <person name="Lindquist E.A."/>
            <person name="Lipzen A."/>
            <person name="Lundell T."/>
            <person name="Morin E."/>
            <person name="Murat C."/>
            <person name="Sun H."/>
            <person name="Tunlid A."/>
            <person name="Henrissat B."/>
            <person name="Grigoriev I.V."/>
            <person name="Hibbett D.S."/>
            <person name="Martin F."/>
            <person name="Nordberg H.P."/>
            <person name="Cantor M.N."/>
            <person name="Hua S.X."/>
        </authorList>
    </citation>
    <scope>NUCLEOTIDE SEQUENCE [LARGE SCALE GENOMIC DNA]</scope>
    <source>
        <strain evidence="2 3">LaAM-08-1</strain>
    </source>
</reference>
<dbReference type="HOGENOM" id="CLU_1896572_0_0_1"/>
<dbReference type="OrthoDB" id="2290221at2759"/>
<gene>
    <name evidence="2" type="ORF">K443DRAFT_15526</name>
</gene>
<organism evidence="2 3">
    <name type="scientific">Laccaria amethystina LaAM-08-1</name>
    <dbReference type="NCBI Taxonomy" id="1095629"/>
    <lineage>
        <taxon>Eukaryota</taxon>
        <taxon>Fungi</taxon>
        <taxon>Dikarya</taxon>
        <taxon>Basidiomycota</taxon>
        <taxon>Agaricomycotina</taxon>
        <taxon>Agaricomycetes</taxon>
        <taxon>Agaricomycetidae</taxon>
        <taxon>Agaricales</taxon>
        <taxon>Agaricineae</taxon>
        <taxon>Hydnangiaceae</taxon>
        <taxon>Laccaria</taxon>
    </lineage>
</organism>